<proteinExistence type="predicted"/>
<gene>
    <name evidence="3" type="ordered locus">Mmar10_1025</name>
</gene>
<dbReference type="KEGG" id="mmr:Mmar10_1025"/>
<dbReference type="eggNOG" id="COG2234">
    <property type="taxonomic scope" value="Bacteria"/>
</dbReference>
<dbReference type="SUPFAM" id="SSF53187">
    <property type="entry name" value="Zn-dependent exopeptidases"/>
    <property type="match status" value="1"/>
</dbReference>
<dbReference type="Proteomes" id="UP000001964">
    <property type="component" value="Chromosome"/>
</dbReference>
<dbReference type="RefSeq" id="WP_011642965.1">
    <property type="nucleotide sequence ID" value="NC_008347.1"/>
</dbReference>
<feature type="domain" description="Peptidase M28" evidence="2">
    <location>
        <begin position="102"/>
        <end position="302"/>
    </location>
</feature>
<organism evidence="3 4">
    <name type="scientific">Maricaulis maris (strain MCS10)</name>
    <name type="common">Caulobacter maris</name>
    <dbReference type="NCBI Taxonomy" id="394221"/>
    <lineage>
        <taxon>Bacteria</taxon>
        <taxon>Pseudomonadati</taxon>
        <taxon>Pseudomonadota</taxon>
        <taxon>Alphaproteobacteria</taxon>
        <taxon>Maricaulales</taxon>
        <taxon>Maricaulaceae</taxon>
        <taxon>Maricaulis</taxon>
    </lineage>
</organism>
<accession>Q0AQW9</accession>
<protein>
    <submittedName>
        <fullName evidence="3">Peptidase M28</fullName>
    </submittedName>
</protein>
<reference evidence="3 4" key="1">
    <citation type="submission" date="2006-08" db="EMBL/GenBank/DDBJ databases">
        <title>Complete sequence of Maricaulis maris MCS10.</title>
        <authorList>
            <consortium name="US DOE Joint Genome Institute"/>
            <person name="Copeland A."/>
            <person name="Lucas S."/>
            <person name="Lapidus A."/>
            <person name="Barry K."/>
            <person name="Detter J.C."/>
            <person name="Glavina del Rio T."/>
            <person name="Hammon N."/>
            <person name="Israni S."/>
            <person name="Dalin E."/>
            <person name="Tice H."/>
            <person name="Pitluck S."/>
            <person name="Saunders E."/>
            <person name="Brettin T."/>
            <person name="Bruce D."/>
            <person name="Han C."/>
            <person name="Tapia R."/>
            <person name="Gilna P."/>
            <person name="Schmutz J."/>
            <person name="Larimer F."/>
            <person name="Land M."/>
            <person name="Hauser L."/>
            <person name="Kyrpides N."/>
            <person name="Mikhailova N."/>
            <person name="Viollier P."/>
            <person name="Stephens C."/>
            <person name="Richardson P."/>
        </authorList>
    </citation>
    <scope>NUCLEOTIDE SEQUENCE [LARGE SCALE GENOMIC DNA]</scope>
    <source>
        <strain evidence="3 4">MCS10</strain>
    </source>
</reference>
<dbReference type="EMBL" id="CP000449">
    <property type="protein sequence ID" value="ABI65318.1"/>
    <property type="molecule type" value="Genomic_DNA"/>
</dbReference>
<dbReference type="OrthoDB" id="1521787at2"/>
<keyword evidence="4" id="KW-1185">Reference proteome</keyword>
<dbReference type="PROSITE" id="PS51257">
    <property type="entry name" value="PROKAR_LIPOPROTEIN"/>
    <property type="match status" value="1"/>
</dbReference>
<keyword evidence="1" id="KW-0732">Signal</keyword>
<dbReference type="GO" id="GO:0006508">
    <property type="term" value="P:proteolysis"/>
    <property type="evidence" value="ECO:0007669"/>
    <property type="project" value="InterPro"/>
</dbReference>
<dbReference type="Pfam" id="PF04389">
    <property type="entry name" value="Peptidase_M28"/>
    <property type="match status" value="1"/>
</dbReference>
<dbReference type="STRING" id="394221.Mmar10_1025"/>
<feature type="chain" id="PRO_5004168302" evidence="1">
    <location>
        <begin position="19"/>
        <end position="319"/>
    </location>
</feature>
<feature type="signal peptide" evidence="1">
    <location>
        <begin position="1"/>
        <end position="18"/>
    </location>
</feature>
<dbReference type="PANTHER" id="PTHR12147">
    <property type="entry name" value="METALLOPEPTIDASE M28 FAMILY MEMBER"/>
    <property type="match status" value="1"/>
</dbReference>
<dbReference type="InterPro" id="IPR045175">
    <property type="entry name" value="M28_fam"/>
</dbReference>
<dbReference type="Gene3D" id="3.40.630.10">
    <property type="entry name" value="Zn peptidases"/>
    <property type="match status" value="1"/>
</dbReference>
<dbReference type="PANTHER" id="PTHR12147:SF26">
    <property type="entry name" value="PEPTIDASE M28 DOMAIN-CONTAINING PROTEIN"/>
    <property type="match status" value="1"/>
</dbReference>
<dbReference type="HOGENOM" id="CLU_019932_0_0_5"/>
<evidence type="ECO:0000259" key="2">
    <source>
        <dbReference type="Pfam" id="PF04389"/>
    </source>
</evidence>
<evidence type="ECO:0000256" key="1">
    <source>
        <dbReference type="SAM" id="SignalP"/>
    </source>
</evidence>
<dbReference type="GO" id="GO:0008235">
    <property type="term" value="F:metalloexopeptidase activity"/>
    <property type="evidence" value="ECO:0007669"/>
    <property type="project" value="InterPro"/>
</dbReference>
<dbReference type="AlphaFoldDB" id="Q0AQW9"/>
<sequence length="319" mass="34700" precursor="true">MRAILASSILSLSLFSTACVAIQPDGESGDWSLNREQLLSDLSVLAADDMEGRAVGTDGNARARAYIIDRLEAMGVEPVGDSYEHGFSFEMPRTRDKVDGTNILARIEGVSDSARTMVVSAHFDHEGMRGEQIWNGADDNASGVASVLAVAEMFMAEPPEHDVIFAFVDAEENGLQGARAFVAAPPIPVENITFNLNMDMVAMSTDRILWAVGTYHYPYLTPIVEDVASRATVSMPMGYDEPTEEPGGDWTNLTDSGAFHAAGIPFIYLGVDFHPHYHQPTDTYENMTLDFFQDASEAIADFARQSDAQLDMIGEASGR</sequence>
<evidence type="ECO:0000313" key="3">
    <source>
        <dbReference type="EMBL" id="ABI65318.1"/>
    </source>
</evidence>
<dbReference type="InterPro" id="IPR007484">
    <property type="entry name" value="Peptidase_M28"/>
</dbReference>
<evidence type="ECO:0000313" key="4">
    <source>
        <dbReference type="Proteomes" id="UP000001964"/>
    </source>
</evidence>
<name>Q0AQW9_MARMM</name>